<organism evidence="3 4">
    <name type="scientific">Segatella oulorum</name>
    <dbReference type="NCBI Taxonomy" id="28136"/>
    <lineage>
        <taxon>Bacteria</taxon>
        <taxon>Pseudomonadati</taxon>
        <taxon>Bacteroidota</taxon>
        <taxon>Bacteroidia</taxon>
        <taxon>Bacteroidales</taxon>
        <taxon>Prevotellaceae</taxon>
        <taxon>Segatella</taxon>
    </lineage>
</organism>
<accession>A0A1T4RWU7</accession>
<evidence type="ECO:0000313" key="4">
    <source>
        <dbReference type="Proteomes" id="UP000190065"/>
    </source>
</evidence>
<protein>
    <recommendedName>
        <fullName evidence="2">DUF3825 domain-containing protein</fullName>
    </recommendedName>
</protein>
<reference evidence="3 4" key="1">
    <citation type="submission" date="2017-02" db="EMBL/GenBank/DDBJ databases">
        <authorList>
            <person name="Peterson S.W."/>
        </authorList>
    </citation>
    <scope>NUCLEOTIDE SEQUENCE [LARGE SCALE GENOMIC DNA]</scope>
    <source>
        <strain evidence="3 4">ATCC 43324</strain>
    </source>
</reference>
<sequence length="412" mass="48094">MYRESNSIDSEKSPASTSASAVSNTSHISGTSLNGDLKPHEVRKAYKKLANSTEGWVSIVRLMKEVGWKGKPAEFTFKYKLQFNPTNHCVRIHNISRYEMIDDIYFDPDKNSFPSNVNKLRTMALDENWDENNRTNKLLDNYLCYTYTRVKYENKISKSKDNLYACWNTGLVDYRYEPIFCYMTRKDVNNRWMFRSFCINGEDLGKEMGRNISDMPKPATYFKEGNLLCQPNENNLSIDRDHIIREHPSRLPIEWLRQVLRDDAEWKTDETPDQYDKRICDLLPKDSTNNLFLQTLLKQTIGESVKRCQWNYKTAIPYYDPNNKRVGWFLPLCTRAAQKFHGKERAVLKPFAALVVTKGESGRFQGETIYRLSWAYRCARLVCRPDSDWLTPLFATDDKLDAEDEDVISTVS</sequence>
<dbReference type="STRING" id="28136.SAMN02745202_02469"/>
<evidence type="ECO:0000256" key="1">
    <source>
        <dbReference type="SAM" id="MobiDB-lite"/>
    </source>
</evidence>
<feature type="domain" description="DUF3825" evidence="2">
    <location>
        <begin position="120"/>
        <end position="389"/>
    </location>
</feature>
<dbReference type="InterPro" id="IPR024437">
    <property type="entry name" value="DUF3825"/>
</dbReference>
<dbReference type="EMBL" id="FUXK01000042">
    <property type="protein sequence ID" value="SKA20489.1"/>
    <property type="molecule type" value="Genomic_DNA"/>
</dbReference>
<dbReference type="Pfam" id="PF12873">
    <property type="entry name" value="DUF3825"/>
    <property type="match status" value="1"/>
</dbReference>
<evidence type="ECO:0000313" key="3">
    <source>
        <dbReference type="EMBL" id="SKA20489.1"/>
    </source>
</evidence>
<feature type="compositionally biased region" description="Low complexity" evidence="1">
    <location>
        <begin position="13"/>
        <end position="26"/>
    </location>
</feature>
<dbReference type="AlphaFoldDB" id="A0A1T4RWU7"/>
<name>A0A1T4RWU7_9BACT</name>
<evidence type="ECO:0000259" key="2">
    <source>
        <dbReference type="Pfam" id="PF12873"/>
    </source>
</evidence>
<feature type="region of interest" description="Disordered" evidence="1">
    <location>
        <begin position="1"/>
        <end position="36"/>
    </location>
</feature>
<dbReference type="Proteomes" id="UP000190065">
    <property type="component" value="Unassembled WGS sequence"/>
</dbReference>
<proteinExistence type="predicted"/>
<gene>
    <name evidence="3" type="ORF">SAMN02745202_02469</name>
</gene>